<protein>
    <submittedName>
        <fullName evidence="1">Uncharacterized protein</fullName>
    </submittedName>
</protein>
<proteinExistence type="predicted"/>
<dbReference type="EMBL" id="BOOF01000083">
    <property type="protein sequence ID" value="GIH67558.1"/>
    <property type="molecule type" value="Genomic_DNA"/>
</dbReference>
<organism evidence="1 2">
    <name type="scientific">Microbispora siamensis</name>
    <dbReference type="NCBI Taxonomy" id="564413"/>
    <lineage>
        <taxon>Bacteria</taxon>
        <taxon>Bacillati</taxon>
        <taxon>Actinomycetota</taxon>
        <taxon>Actinomycetes</taxon>
        <taxon>Streptosporangiales</taxon>
        <taxon>Streptosporangiaceae</taxon>
        <taxon>Microbispora</taxon>
    </lineage>
</organism>
<comment type="caution">
    <text evidence="1">The sequence shown here is derived from an EMBL/GenBank/DDBJ whole genome shotgun (WGS) entry which is preliminary data.</text>
</comment>
<gene>
    <name evidence="1" type="ORF">Msi02_83750</name>
</gene>
<evidence type="ECO:0000313" key="2">
    <source>
        <dbReference type="Proteomes" id="UP000660454"/>
    </source>
</evidence>
<reference evidence="1 2" key="1">
    <citation type="submission" date="2021-01" db="EMBL/GenBank/DDBJ databases">
        <title>Whole genome shotgun sequence of Microbispora siamensis NBRC 104113.</title>
        <authorList>
            <person name="Komaki H."/>
            <person name="Tamura T."/>
        </authorList>
    </citation>
    <scope>NUCLEOTIDE SEQUENCE [LARGE SCALE GENOMIC DNA]</scope>
    <source>
        <strain evidence="1 2">NBRC 104113</strain>
    </source>
</reference>
<sequence length="133" mass="14930">MSDGVPEWRGRRPSGVDDTTINALGKLADAMGMVQRARGHLYAFHQLTGGAHERLSEAIKLLQAAGHDAQAETLSTELLGLDVLPGRWTFQVVEEYDDGYYRCFVELEQRMRDELASGRRNILEAELKERNQG</sequence>
<accession>A0ABQ4H1N5</accession>
<dbReference type="Proteomes" id="UP000660454">
    <property type="component" value="Unassembled WGS sequence"/>
</dbReference>
<name>A0ABQ4H1N5_9ACTN</name>
<evidence type="ECO:0000313" key="1">
    <source>
        <dbReference type="EMBL" id="GIH67558.1"/>
    </source>
</evidence>
<keyword evidence="2" id="KW-1185">Reference proteome</keyword>
<dbReference type="RefSeq" id="WP_204053229.1">
    <property type="nucleotide sequence ID" value="NZ_BOOF01000083.1"/>
</dbReference>